<organism evidence="5 6">
    <name type="scientific">Paenibacillus arenilitoris</name>
    <dbReference type="NCBI Taxonomy" id="2772299"/>
    <lineage>
        <taxon>Bacteria</taxon>
        <taxon>Bacillati</taxon>
        <taxon>Bacillota</taxon>
        <taxon>Bacilli</taxon>
        <taxon>Bacillales</taxon>
        <taxon>Paenibacillaceae</taxon>
        <taxon>Paenibacillus</taxon>
    </lineage>
</organism>
<evidence type="ECO:0000259" key="4">
    <source>
        <dbReference type="Pfam" id="PF25973"/>
    </source>
</evidence>
<evidence type="ECO:0000256" key="3">
    <source>
        <dbReference type="ARBA" id="ARBA00023054"/>
    </source>
</evidence>
<dbReference type="GO" id="GO:0022857">
    <property type="term" value="F:transmembrane transporter activity"/>
    <property type="evidence" value="ECO:0007669"/>
    <property type="project" value="InterPro"/>
</dbReference>
<dbReference type="GO" id="GO:0030313">
    <property type="term" value="C:cell envelope"/>
    <property type="evidence" value="ECO:0007669"/>
    <property type="project" value="UniProtKB-SubCell"/>
</dbReference>
<dbReference type="GO" id="GO:0016020">
    <property type="term" value="C:membrane"/>
    <property type="evidence" value="ECO:0007669"/>
    <property type="project" value="InterPro"/>
</dbReference>
<dbReference type="PANTHER" id="PTHR32347:SF23">
    <property type="entry name" value="BLL5650 PROTEIN"/>
    <property type="match status" value="1"/>
</dbReference>
<sequence length="356" mass="39031">MGKLYRRPHRLRRWFSRMKIIPVNYGIALVLLLSAPGCSLLPVEDEALQPPLVQPASEPLDIVEAAKGNIETYLKGTANFVSASSAALSFKQSGGRLKSINAKVGEEVKEGDLLAELETGDLELQLKLQRLSVERVRLLYMEAKTSGVSDTDLRLREIDLERETLQLDNMENKLASSRLYAPISGVVIFAESLNEGDQVNAFQTIITVADPSDMQLTYVASESKDLLPIEAGMPANLKYKGKEYTGKVLQSPSNAPLAADAAKAERQAVTIVIGMDNAPDDVQIGHSAELTIRLQSRENVIVLPRSAIRSYMGRSYVQVSDGDRRKEVDVELGLTTPTQVEIVQGLEDGDQVILNN</sequence>
<dbReference type="AlphaFoldDB" id="A0A927CGI0"/>
<name>A0A927CGI0_9BACL</name>
<dbReference type="NCBIfam" id="TIGR01730">
    <property type="entry name" value="RND_mfp"/>
    <property type="match status" value="1"/>
</dbReference>
<accession>A0A927CGI0</accession>
<evidence type="ECO:0000256" key="1">
    <source>
        <dbReference type="ARBA" id="ARBA00004196"/>
    </source>
</evidence>
<evidence type="ECO:0000256" key="2">
    <source>
        <dbReference type="ARBA" id="ARBA00009477"/>
    </source>
</evidence>
<dbReference type="InterPro" id="IPR058647">
    <property type="entry name" value="BSH_CzcB-like"/>
</dbReference>
<dbReference type="Gene3D" id="2.40.420.20">
    <property type="match status" value="1"/>
</dbReference>
<proteinExistence type="inferred from homology"/>
<dbReference type="Gene3D" id="2.40.50.100">
    <property type="match status" value="1"/>
</dbReference>
<feature type="domain" description="CzcB-like barrel-sandwich hybrid" evidence="4">
    <location>
        <begin position="94"/>
        <end position="210"/>
    </location>
</feature>
<dbReference type="Proteomes" id="UP000632125">
    <property type="component" value="Unassembled WGS sequence"/>
</dbReference>
<dbReference type="EMBL" id="JACXIY010000001">
    <property type="protein sequence ID" value="MBD2867054.1"/>
    <property type="molecule type" value="Genomic_DNA"/>
</dbReference>
<comment type="similarity">
    <text evidence="2">Belongs to the membrane fusion protein (MFP) (TC 8.A.1) family.</text>
</comment>
<evidence type="ECO:0000313" key="6">
    <source>
        <dbReference type="Proteomes" id="UP000632125"/>
    </source>
</evidence>
<protein>
    <submittedName>
        <fullName evidence="5">Efflux RND transporter periplasmic adaptor subunit</fullName>
    </submittedName>
</protein>
<evidence type="ECO:0000313" key="5">
    <source>
        <dbReference type="EMBL" id="MBD2867054.1"/>
    </source>
</evidence>
<dbReference type="PANTHER" id="PTHR32347">
    <property type="entry name" value="EFFLUX SYSTEM COMPONENT YKNX-RELATED"/>
    <property type="match status" value="1"/>
</dbReference>
<comment type="caution">
    <text evidence="5">The sequence shown here is derived from an EMBL/GenBank/DDBJ whole genome shotgun (WGS) entry which is preliminary data.</text>
</comment>
<keyword evidence="3" id="KW-0175">Coiled coil</keyword>
<keyword evidence="6" id="KW-1185">Reference proteome</keyword>
<dbReference type="Pfam" id="PF25973">
    <property type="entry name" value="BSH_CzcB"/>
    <property type="match status" value="1"/>
</dbReference>
<dbReference type="InterPro" id="IPR050465">
    <property type="entry name" value="UPF0194_transport"/>
</dbReference>
<gene>
    <name evidence="5" type="ORF">IDH41_00580</name>
</gene>
<comment type="subcellular location">
    <subcellularLocation>
        <location evidence="1">Cell envelope</location>
    </subcellularLocation>
</comment>
<dbReference type="SUPFAM" id="SSF111369">
    <property type="entry name" value="HlyD-like secretion proteins"/>
    <property type="match status" value="1"/>
</dbReference>
<reference evidence="5" key="1">
    <citation type="submission" date="2020-09" db="EMBL/GenBank/DDBJ databases">
        <title>A novel bacterium of genus Paenibacillus, isolated from South China Sea.</title>
        <authorList>
            <person name="Huang H."/>
            <person name="Mo K."/>
            <person name="Hu Y."/>
        </authorList>
    </citation>
    <scope>NUCLEOTIDE SEQUENCE</scope>
    <source>
        <strain evidence="5">IB182493</strain>
    </source>
</reference>
<dbReference type="InterPro" id="IPR006143">
    <property type="entry name" value="RND_pump_MFP"/>
</dbReference>